<evidence type="ECO:0000313" key="3">
    <source>
        <dbReference type="Proteomes" id="UP000276133"/>
    </source>
</evidence>
<protein>
    <recommendedName>
        <fullName evidence="4">Transmembrane protein</fullName>
    </recommendedName>
</protein>
<comment type="caution">
    <text evidence="2">The sequence shown here is derived from an EMBL/GenBank/DDBJ whole genome shotgun (WGS) entry which is preliminary data.</text>
</comment>
<feature type="transmembrane region" description="Helical" evidence="1">
    <location>
        <begin position="20"/>
        <end position="42"/>
    </location>
</feature>
<dbReference type="AlphaFoldDB" id="A0A3M7RJN3"/>
<keyword evidence="1" id="KW-0472">Membrane</keyword>
<keyword evidence="1" id="KW-1133">Transmembrane helix</keyword>
<evidence type="ECO:0008006" key="4">
    <source>
        <dbReference type="Google" id="ProtNLM"/>
    </source>
</evidence>
<dbReference type="Proteomes" id="UP000276133">
    <property type="component" value="Unassembled WGS sequence"/>
</dbReference>
<feature type="transmembrane region" description="Helical" evidence="1">
    <location>
        <begin position="63"/>
        <end position="88"/>
    </location>
</feature>
<dbReference type="EMBL" id="REGN01003251">
    <property type="protein sequence ID" value="RNA23607.1"/>
    <property type="molecule type" value="Genomic_DNA"/>
</dbReference>
<evidence type="ECO:0000256" key="1">
    <source>
        <dbReference type="SAM" id="Phobius"/>
    </source>
</evidence>
<keyword evidence="1" id="KW-0812">Transmembrane</keyword>
<gene>
    <name evidence="2" type="ORF">BpHYR1_016789</name>
</gene>
<accession>A0A3M7RJN3</accession>
<keyword evidence="3" id="KW-1185">Reference proteome</keyword>
<sequence>MYNYKNSPLTFLNLKRNIHFMIHLLGFTFSFQSIIIFSSIKLARIYCISKKLTRWLTIKQKKIIVALKLLLLLEYDLFLFLSLDILIIELDNLLYDSTEIKTFLKSKFMTSSTLLFKNNKNRLDFHDDPNRLKQHRNYSRNNHRLNSLNLGI</sequence>
<organism evidence="2 3">
    <name type="scientific">Brachionus plicatilis</name>
    <name type="common">Marine rotifer</name>
    <name type="synonym">Brachionus muelleri</name>
    <dbReference type="NCBI Taxonomy" id="10195"/>
    <lineage>
        <taxon>Eukaryota</taxon>
        <taxon>Metazoa</taxon>
        <taxon>Spiralia</taxon>
        <taxon>Gnathifera</taxon>
        <taxon>Rotifera</taxon>
        <taxon>Eurotatoria</taxon>
        <taxon>Monogononta</taxon>
        <taxon>Pseudotrocha</taxon>
        <taxon>Ploima</taxon>
        <taxon>Brachionidae</taxon>
        <taxon>Brachionus</taxon>
    </lineage>
</organism>
<reference evidence="2 3" key="1">
    <citation type="journal article" date="2018" name="Sci. Rep.">
        <title>Genomic signatures of local adaptation to the degree of environmental predictability in rotifers.</title>
        <authorList>
            <person name="Franch-Gras L."/>
            <person name="Hahn C."/>
            <person name="Garcia-Roger E.M."/>
            <person name="Carmona M.J."/>
            <person name="Serra M."/>
            <person name="Gomez A."/>
        </authorList>
    </citation>
    <scope>NUCLEOTIDE SEQUENCE [LARGE SCALE GENOMIC DNA]</scope>
    <source>
        <strain evidence="2">HYR1</strain>
    </source>
</reference>
<proteinExistence type="predicted"/>
<evidence type="ECO:0000313" key="2">
    <source>
        <dbReference type="EMBL" id="RNA23607.1"/>
    </source>
</evidence>
<name>A0A3M7RJN3_BRAPC</name>